<dbReference type="EMBL" id="BQNB010009421">
    <property type="protein sequence ID" value="GJS63313.1"/>
    <property type="molecule type" value="Genomic_DNA"/>
</dbReference>
<reference evidence="2" key="1">
    <citation type="journal article" date="2022" name="Int. J. Mol. Sci.">
        <title>Draft Genome of Tanacetum Coccineum: Genomic Comparison of Closely Related Tanacetum-Family Plants.</title>
        <authorList>
            <person name="Yamashiro T."/>
            <person name="Shiraishi A."/>
            <person name="Nakayama K."/>
            <person name="Satake H."/>
        </authorList>
    </citation>
    <scope>NUCLEOTIDE SEQUENCE</scope>
</reference>
<comment type="caution">
    <text evidence="2">The sequence shown here is derived from an EMBL/GenBank/DDBJ whole genome shotgun (WGS) entry which is preliminary data.</text>
</comment>
<keyword evidence="3" id="KW-1185">Reference proteome</keyword>
<protein>
    <submittedName>
        <fullName evidence="2">Uncharacterized protein</fullName>
    </submittedName>
</protein>
<name>A0ABQ4XDI1_9ASTR</name>
<accession>A0ABQ4XDI1</accession>
<gene>
    <name evidence="2" type="ORF">Tco_0677877</name>
</gene>
<organism evidence="2 3">
    <name type="scientific">Tanacetum coccineum</name>
    <dbReference type="NCBI Taxonomy" id="301880"/>
    <lineage>
        <taxon>Eukaryota</taxon>
        <taxon>Viridiplantae</taxon>
        <taxon>Streptophyta</taxon>
        <taxon>Embryophyta</taxon>
        <taxon>Tracheophyta</taxon>
        <taxon>Spermatophyta</taxon>
        <taxon>Magnoliopsida</taxon>
        <taxon>eudicotyledons</taxon>
        <taxon>Gunneridae</taxon>
        <taxon>Pentapetalae</taxon>
        <taxon>asterids</taxon>
        <taxon>campanulids</taxon>
        <taxon>Asterales</taxon>
        <taxon>Asteraceae</taxon>
        <taxon>Asteroideae</taxon>
        <taxon>Anthemideae</taxon>
        <taxon>Anthemidinae</taxon>
        <taxon>Tanacetum</taxon>
    </lineage>
</organism>
<evidence type="ECO:0000256" key="1">
    <source>
        <dbReference type="SAM" id="MobiDB-lite"/>
    </source>
</evidence>
<sequence length="159" mass="17119">MSDLMDLLRLKGPAAETPKANQLQPSPEQLMCPIHRPEDQVVIGETSLSFSLDVINARVQRIRRDATAHRLSLFDALVPLIEPLSAKNLIGEASTSGISVLDTTTDLSTTFVQVGTVPPMSVADYEFLGAGSSAEVPSPSKIVFEKEELETTSEHTTAS</sequence>
<proteinExistence type="predicted"/>
<evidence type="ECO:0000313" key="2">
    <source>
        <dbReference type="EMBL" id="GJS63313.1"/>
    </source>
</evidence>
<evidence type="ECO:0000313" key="3">
    <source>
        <dbReference type="Proteomes" id="UP001151760"/>
    </source>
</evidence>
<reference evidence="2" key="2">
    <citation type="submission" date="2022-01" db="EMBL/GenBank/DDBJ databases">
        <authorList>
            <person name="Yamashiro T."/>
            <person name="Shiraishi A."/>
            <person name="Satake H."/>
            <person name="Nakayama K."/>
        </authorList>
    </citation>
    <scope>NUCLEOTIDE SEQUENCE</scope>
</reference>
<dbReference type="Proteomes" id="UP001151760">
    <property type="component" value="Unassembled WGS sequence"/>
</dbReference>
<feature type="region of interest" description="Disordered" evidence="1">
    <location>
        <begin position="139"/>
        <end position="159"/>
    </location>
</feature>